<comment type="caution">
    <text evidence="2">The sequence shown here is derived from an EMBL/GenBank/DDBJ whole genome shotgun (WGS) entry which is preliminary data.</text>
</comment>
<dbReference type="AlphaFoldDB" id="A0A4Z2ETA2"/>
<feature type="compositionally biased region" description="Acidic residues" evidence="1">
    <location>
        <begin position="177"/>
        <end position="187"/>
    </location>
</feature>
<keyword evidence="3" id="KW-1185">Reference proteome</keyword>
<gene>
    <name evidence="2" type="ORF">EYF80_058243</name>
</gene>
<evidence type="ECO:0000313" key="2">
    <source>
        <dbReference type="EMBL" id="TNN31604.1"/>
    </source>
</evidence>
<organism evidence="2 3">
    <name type="scientific">Liparis tanakae</name>
    <name type="common">Tanaka's snailfish</name>
    <dbReference type="NCBI Taxonomy" id="230148"/>
    <lineage>
        <taxon>Eukaryota</taxon>
        <taxon>Metazoa</taxon>
        <taxon>Chordata</taxon>
        <taxon>Craniata</taxon>
        <taxon>Vertebrata</taxon>
        <taxon>Euteleostomi</taxon>
        <taxon>Actinopterygii</taxon>
        <taxon>Neopterygii</taxon>
        <taxon>Teleostei</taxon>
        <taxon>Neoteleostei</taxon>
        <taxon>Acanthomorphata</taxon>
        <taxon>Eupercaria</taxon>
        <taxon>Perciformes</taxon>
        <taxon>Cottioidei</taxon>
        <taxon>Cottales</taxon>
        <taxon>Liparidae</taxon>
        <taxon>Liparis</taxon>
    </lineage>
</organism>
<accession>A0A4Z2ETA2</accession>
<name>A0A4Z2ETA2_9TELE</name>
<feature type="compositionally biased region" description="Low complexity" evidence="1">
    <location>
        <begin position="44"/>
        <end position="53"/>
    </location>
</feature>
<dbReference type="EMBL" id="SRLO01003307">
    <property type="protein sequence ID" value="TNN31604.1"/>
    <property type="molecule type" value="Genomic_DNA"/>
</dbReference>
<evidence type="ECO:0000256" key="1">
    <source>
        <dbReference type="SAM" id="MobiDB-lite"/>
    </source>
</evidence>
<feature type="region of interest" description="Disordered" evidence="1">
    <location>
        <begin position="44"/>
        <end position="187"/>
    </location>
</feature>
<feature type="compositionally biased region" description="Basic and acidic residues" evidence="1">
    <location>
        <begin position="129"/>
        <end position="142"/>
    </location>
</feature>
<protein>
    <submittedName>
        <fullName evidence="2">Uncharacterized protein</fullName>
    </submittedName>
</protein>
<sequence length="187" mass="20902">MLCGSGMEWRTMAPYSPYSAITLLRPQHFSRLRHLARRFWNHTWGRGRSSGRWPGRKQGPPGGCCAARLHRKPRPSGSEPPGNENPPRPPACGSTPGPEPPTGGPGGPLGWGRAWRSDSRPRRSVMAKPLDRNPEPCRRDLSIPKPGDSILTLGFSSSASRPAAVLMRRRRRRRCCEEEEDEEQEVH</sequence>
<proteinExistence type="predicted"/>
<dbReference type="Proteomes" id="UP000314294">
    <property type="component" value="Unassembled WGS sequence"/>
</dbReference>
<reference evidence="2 3" key="1">
    <citation type="submission" date="2019-03" db="EMBL/GenBank/DDBJ databases">
        <title>First draft genome of Liparis tanakae, snailfish: a comprehensive survey of snailfish specific genes.</title>
        <authorList>
            <person name="Kim W."/>
            <person name="Song I."/>
            <person name="Jeong J.-H."/>
            <person name="Kim D."/>
            <person name="Kim S."/>
            <person name="Ryu S."/>
            <person name="Song J.Y."/>
            <person name="Lee S.K."/>
        </authorList>
    </citation>
    <scope>NUCLEOTIDE SEQUENCE [LARGE SCALE GENOMIC DNA]</scope>
    <source>
        <tissue evidence="2">Muscle</tissue>
    </source>
</reference>
<dbReference type="OrthoDB" id="10382988at2759"/>
<evidence type="ECO:0000313" key="3">
    <source>
        <dbReference type="Proteomes" id="UP000314294"/>
    </source>
</evidence>